<evidence type="ECO:0000256" key="1">
    <source>
        <dbReference type="SAM" id="MobiDB-lite"/>
    </source>
</evidence>
<gene>
    <name evidence="3" type="ORF">Dda_1580</name>
</gene>
<dbReference type="InterPro" id="IPR054293">
    <property type="entry name" value="DUF7029"/>
</dbReference>
<comment type="caution">
    <text evidence="3">The sequence shown here is derived from an EMBL/GenBank/DDBJ whole genome shotgun (WGS) entry which is preliminary data.</text>
</comment>
<dbReference type="EMBL" id="JAQGDS010000002">
    <property type="protein sequence ID" value="KAJ6263022.1"/>
    <property type="molecule type" value="Genomic_DNA"/>
</dbReference>
<protein>
    <recommendedName>
        <fullName evidence="2">DUF7029 domain-containing protein</fullName>
    </recommendedName>
</protein>
<proteinExistence type="predicted"/>
<sequence length="543" mass="57779">MTTYKPMSPGLVEYGHMYSTQATRISSACTCLLGTATTTASSDPWHDPSPTATKTDGAYSDPTPIGTVTGISIPIQTGSVKDGIPPVAAKSAFHGALIGENGEKVFLAVTDLTAKPDWPLVKLDDLIPGLDPTPECGEGTISLTFADESNYNIAMAAWTSQFILVTSGHCGNVGQLNFFRSSIKSSTSSTILLNAVATEVKDALSGLDTRFGHVPNPNVPENRKRSIEKRDAFTDFIEEIIGAVVGFVEAVIDYIGDGAKVTTSSWRIDSTFGPVIEIADISIACWQCGLQTFADIFGQAKIDFDNLSETGLLLGLEFTNPSMVLDLIFDIDKVASVSEEYIFAEAPIFYAIAIPNILEIGPLIQYAAAAEVSTTSGFAWAHVGFTAAWDSLQLGYNFVTKQPFLGGNVIPTSFNAMRGFFGTDRGVTRQQEIDVDVWAGPRAKFGVTLGGFIDVSADLTFKFPAIHISASPKDAAECGGDPAKDICVNLGTSLEMSLNADFDAGILDFASVGAGFTIWSQQIPQAVYDGDFLITDPEIIPGS</sequence>
<name>A0AAD6J6E0_DREDA</name>
<evidence type="ECO:0000259" key="2">
    <source>
        <dbReference type="Pfam" id="PF22974"/>
    </source>
</evidence>
<feature type="domain" description="DUF7029" evidence="2">
    <location>
        <begin position="114"/>
        <end position="205"/>
    </location>
</feature>
<feature type="region of interest" description="Disordered" evidence="1">
    <location>
        <begin position="38"/>
        <end position="61"/>
    </location>
</feature>
<dbReference type="Pfam" id="PF22974">
    <property type="entry name" value="DUF7029"/>
    <property type="match status" value="1"/>
</dbReference>
<reference evidence="3" key="1">
    <citation type="submission" date="2023-01" db="EMBL/GenBank/DDBJ databases">
        <title>The chitinases involved in constricting ring structure development in the nematode-trapping fungus Drechslerella dactyloides.</title>
        <authorList>
            <person name="Wang R."/>
            <person name="Zhang L."/>
            <person name="Tang P."/>
            <person name="Li S."/>
            <person name="Liang L."/>
        </authorList>
    </citation>
    <scope>NUCLEOTIDE SEQUENCE</scope>
    <source>
        <strain evidence="3">YMF1.00031</strain>
    </source>
</reference>
<evidence type="ECO:0000313" key="4">
    <source>
        <dbReference type="Proteomes" id="UP001221413"/>
    </source>
</evidence>
<organism evidence="3 4">
    <name type="scientific">Drechslerella dactyloides</name>
    <name type="common">Nematode-trapping fungus</name>
    <name type="synonym">Arthrobotrys dactyloides</name>
    <dbReference type="NCBI Taxonomy" id="74499"/>
    <lineage>
        <taxon>Eukaryota</taxon>
        <taxon>Fungi</taxon>
        <taxon>Dikarya</taxon>
        <taxon>Ascomycota</taxon>
        <taxon>Pezizomycotina</taxon>
        <taxon>Orbiliomycetes</taxon>
        <taxon>Orbiliales</taxon>
        <taxon>Orbiliaceae</taxon>
        <taxon>Drechslerella</taxon>
    </lineage>
</organism>
<accession>A0AAD6J6E0</accession>
<evidence type="ECO:0000313" key="3">
    <source>
        <dbReference type="EMBL" id="KAJ6263022.1"/>
    </source>
</evidence>
<keyword evidence="4" id="KW-1185">Reference proteome</keyword>
<dbReference type="AlphaFoldDB" id="A0AAD6J6E0"/>
<dbReference type="Proteomes" id="UP001221413">
    <property type="component" value="Unassembled WGS sequence"/>
</dbReference>